<feature type="region of interest" description="Disordered" evidence="1">
    <location>
        <begin position="79"/>
        <end position="109"/>
    </location>
</feature>
<feature type="region of interest" description="Disordered" evidence="1">
    <location>
        <begin position="127"/>
        <end position="160"/>
    </location>
</feature>
<evidence type="ECO:0000313" key="3">
    <source>
        <dbReference type="Proteomes" id="UP000077266"/>
    </source>
</evidence>
<keyword evidence="3" id="KW-1185">Reference proteome</keyword>
<organism evidence="2 3">
    <name type="scientific">Exidia glandulosa HHB12029</name>
    <dbReference type="NCBI Taxonomy" id="1314781"/>
    <lineage>
        <taxon>Eukaryota</taxon>
        <taxon>Fungi</taxon>
        <taxon>Dikarya</taxon>
        <taxon>Basidiomycota</taxon>
        <taxon>Agaricomycotina</taxon>
        <taxon>Agaricomycetes</taxon>
        <taxon>Auriculariales</taxon>
        <taxon>Exidiaceae</taxon>
        <taxon>Exidia</taxon>
    </lineage>
</organism>
<dbReference type="EMBL" id="KV425943">
    <property type="protein sequence ID" value="KZV96447.1"/>
    <property type="molecule type" value="Genomic_DNA"/>
</dbReference>
<dbReference type="Proteomes" id="UP000077266">
    <property type="component" value="Unassembled WGS sequence"/>
</dbReference>
<feature type="compositionally biased region" description="Basic and acidic residues" evidence="1">
    <location>
        <begin position="93"/>
        <end position="102"/>
    </location>
</feature>
<feature type="non-terminal residue" evidence="2">
    <location>
        <position position="217"/>
    </location>
</feature>
<proteinExistence type="predicted"/>
<evidence type="ECO:0000256" key="1">
    <source>
        <dbReference type="SAM" id="MobiDB-lite"/>
    </source>
</evidence>
<dbReference type="InParanoid" id="A0A165KJQ7"/>
<dbReference type="AlphaFoldDB" id="A0A165KJQ7"/>
<protein>
    <submittedName>
        <fullName evidence="2">Uncharacterized protein</fullName>
    </submittedName>
</protein>
<accession>A0A165KJQ7</accession>
<reference evidence="2 3" key="1">
    <citation type="journal article" date="2016" name="Mol. Biol. Evol.">
        <title>Comparative Genomics of Early-Diverging Mushroom-Forming Fungi Provides Insights into the Origins of Lignocellulose Decay Capabilities.</title>
        <authorList>
            <person name="Nagy L.G."/>
            <person name="Riley R."/>
            <person name="Tritt A."/>
            <person name="Adam C."/>
            <person name="Daum C."/>
            <person name="Floudas D."/>
            <person name="Sun H."/>
            <person name="Yadav J.S."/>
            <person name="Pangilinan J."/>
            <person name="Larsson K.H."/>
            <person name="Matsuura K."/>
            <person name="Barry K."/>
            <person name="Labutti K."/>
            <person name="Kuo R."/>
            <person name="Ohm R.A."/>
            <person name="Bhattacharya S.S."/>
            <person name="Shirouzu T."/>
            <person name="Yoshinaga Y."/>
            <person name="Martin F.M."/>
            <person name="Grigoriev I.V."/>
            <person name="Hibbett D.S."/>
        </authorList>
    </citation>
    <scope>NUCLEOTIDE SEQUENCE [LARGE SCALE GENOMIC DNA]</scope>
    <source>
        <strain evidence="2 3">HHB12029</strain>
    </source>
</reference>
<feature type="compositionally biased region" description="Basic residues" evidence="1">
    <location>
        <begin position="149"/>
        <end position="160"/>
    </location>
</feature>
<feature type="compositionally biased region" description="Basic residues" evidence="1">
    <location>
        <begin position="82"/>
        <end position="92"/>
    </location>
</feature>
<name>A0A165KJQ7_EXIGL</name>
<feature type="non-terminal residue" evidence="2">
    <location>
        <position position="1"/>
    </location>
</feature>
<sequence length="217" mass="24514">GRVHVHEGALWQGGGREGARRTRLRLHVHLRALRQQACAADRAACRSHDPYDVHRVPRHLCPHRFLRCVRHLQPARLGTVRAHSHTRHRVPPQRRDVHDPRPPQHPSRLPRARLQAFRLPRALHHLEHTSAVPGRHPGPRADSGDRPARRAHGHRRAPVRCQRHHSPLCRSLVLHGFRLLSLCIASCSLSSHCLPRTSVSLALVSCPRTVPIASLAS</sequence>
<gene>
    <name evidence="2" type="ORF">EXIGLDRAFT_833676</name>
</gene>
<evidence type="ECO:0000313" key="2">
    <source>
        <dbReference type="EMBL" id="KZV96447.1"/>
    </source>
</evidence>